<keyword evidence="3" id="KW-1185">Reference proteome</keyword>
<feature type="transmembrane region" description="Helical" evidence="1">
    <location>
        <begin position="47"/>
        <end position="70"/>
    </location>
</feature>
<dbReference type="EMBL" id="JASPKZ010003831">
    <property type="protein sequence ID" value="KAJ9592565.1"/>
    <property type="molecule type" value="Genomic_DNA"/>
</dbReference>
<comment type="caution">
    <text evidence="2">The sequence shown here is derived from an EMBL/GenBank/DDBJ whole genome shotgun (WGS) entry which is preliminary data.</text>
</comment>
<proteinExistence type="predicted"/>
<name>A0AAD8A4P9_DIPPU</name>
<dbReference type="Proteomes" id="UP001233999">
    <property type="component" value="Unassembled WGS sequence"/>
</dbReference>
<keyword evidence="1" id="KW-0472">Membrane</keyword>
<reference evidence="2" key="1">
    <citation type="journal article" date="2023" name="IScience">
        <title>Live-bearing cockroach genome reveals convergent evolutionary mechanisms linked to viviparity in insects and beyond.</title>
        <authorList>
            <person name="Fouks B."/>
            <person name="Harrison M.C."/>
            <person name="Mikhailova A.A."/>
            <person name="Marchal E."/>
            <person name="English S."/>
            <person name="Carruthers M."/>
            <person name="Jennings E.C."/>
            <person name="Chiamaka E.L."/>
            <person name="Frigard R.A."/>
            <person name="Pippel M."/>
            <person name="Attardo G.M."/>
            <person name="Benoit J.B."/>
            <person name="Bornberg-Bauer E."/>
            <person name="Tobe S.S."/>
        </authorList>
    </citation>
    <scope>NUCLEOTIDE SEQUENCE</scope>
    <source>
        <strain evidence="2">Stay&amp;Tobe</strain>
    </source>
</reference>
<evidence type="ECO:0000256" key="1">
    <source>
        <dbReference type="SAM" id="Phobius"/>
    </source>
</evidence>
<accession>A0AAD8A4P9</accession>
<dbReference type="AlphaFoldDB" id="A0AAD8A4P9"/>
<feature type="non-terminal residue" evidence="2">
    <location>
        <position position="1"/>
    </location>
</feature>
<protein>
    <submittedName>
        <fullName evidence="2">Uncharacterized protein</fullName>
    </submittedName>
</protein>
<feature type="non-terminal residue" evidence="2">
    <location>
        <position position="71"/>
    </location>
</feature>
<evidence type="ECO:0000313" key="3">
    <source>
        <dbReference type="Proteomes" id="UP001233999"/>
    </source>
</evidence>
<keyword evidence="1" id="KW-0812">Transmembrane</keyword>
<organism evidence="2 3">
    <name type="scientific">Diploptera punctata</name>
    <name type="common">Pacific beetle cockroach</name>
    <dbReference type="NCBI Taxonomy" id="6984"/>
    <lineage>
        <taxon>Eukaryota</taxon>
        <taxon>Metazoa</taxon>
        <taxon>Ecdysozoa</taxon>
        <taxon>Arthropoda</taxon>
        <taxon>Hexapoda</taxon>
        <taxon>Insecta</taxon>
        <taxon>Pterygota</taxon>
        <taxon>Neoptera</taxon>
        <taxon>Polyneoptera</taxon>
        <taxon>Dictyoptera</taxon>
        <taxon>Blattodea</taxon>
        <taxon>Blaberoidea</taxon>
        <taxon>Blaberidae</taxon>
        <taxon>Diplopterinae</taxon>
        <taxon>Diploptera</taxon>
    </lineage>
</organism>
<sequence>ATKRVAGVFKWLACGFKCPAQFSKTRTILSIHRPVSMMLNAVLIQMLPLRVILPPLLKITFTFLNIYLIVM</sequence>
<reference evidence="2" key="2">
    <citation type="submission" date="2023-05" db="EMBL/GenBank/DDBJ databases">
        <authorList>
            <person name="Fouks B."/>
        </authorList>
    </citation>
    <scope>NUCLEOTIDE SEQUENCE</scope>
    <source>
        <strain evidence="2">Stay&amp;Tobe</strain>
        <tissue evidence="2">Testes</tissue>
    </source>
</reference>
<keyword evidence="1" id="KW-1133">Transmembrane helix</keyword>
<evidence type="ECO:0000313" key="2">
    <source>
        <dbReference type="EMBL" id="KAJ9592565.1"/>
    </source>
</evidence>
<gene>
    <name evidence="2" type="ORF">L9F63_015766</name>
</gene>